<name>A0A514LER5_9BACI</name>
<accession>A0A514LER5</accession>
<evidence type="ECO:0000313" key="4">
    <source>
        <dbReference type="Proteomes" id="UP000319756"/>
    </source>
</evidence>
<gene>
    <name evidence="3" type="ORF">EPH95_03420</name>
</gene>
<reference evidence="4" key="1">
    <citation type="submission" date="2019-01" db="EMBL/GenBank/DDBJ databases">
        <title>Genomic analysis of Salicibibacter sp. NKC3-5.</title>
        <authorList>
            <person name="Oh Y.J."/>
        </authorList>
    </citation>
    <scope>NUCLEOTIDE SEQUENCE [LARGE SCALE GENOMIC DNA]</scope>
    <source>
        <strain evidence="4">NKC3-5</strain>
    </source>
</reference>
<sequence>MINKIFDNVDETVQDIENGSMILMGGFGGAGVPYQLISGLYRRGSEALTFVSNNPGFYEEGLAELIKNGRVAKLMCSFPLSKESYVFIEKYKAGKIALELIPQGTMAERIRAGGSGIEAFYTPTGVGTEIAEGKEEKIIEGVNCLLEKAIKADFAFVKAKKADRWGNLIYNKSGRNFNPLMAMAANITIAEVDEIVEVGELDPESVVTPGIFVQRVFKKVGS</sequence>
<comment type="similarity">
    <text evidence="1">Belongs to the 3-oxoacid CoA-transferase subunit A family.</text>
</comment>
<dbReference type="KEGG" id="sale:EPH95_03420"/>
<dbReference type="NCBIfam" id="TIGR02429">
    <property type="entry name" value="pcaI_scoA_fam"/>
    <property type="match status" value="1"/>
</dbReference>
<protein>
    <submittedName>
        <fullName evidence="3">3-oxoacid CoA-transferase subunit A</fullName>
    </submittedName>
</protein>
<organism evidence="3 4">
    <name type="scientific">Salicibibacter halophilus</name>
    <dbReference type="NCBI Taxonomy" id="2502791"/>
    <lineage>
        <taxon>Bacteria</taxon>
        <taxon>Bacillati</taxon>
        <taxon>Bacillota</taxon>
        <taxon>Bacilli</taxon>
        <taxon>Bacillales</taxon>
        <taxon>Bacillaceae</taxon>
        <taxon>Salicibibacter</taxon>
    </lineage>
</organism>
<evidence type="ECO:0000256" key="2">
    <source>
        <dbReference type="ARBA" id="ARBA00022679"/>
    </source>
</evidence>
<proteinExistence type="inferred from homology"/>
<dbReference type="InterPro" id="IPR004163">
    <property type="entry name" value="CoA_transf_BS"/>
</dbReference>
<keyword evidence="2 3" id="KW-0808">Transferase</keyword>
<dbReference type="Pfam" id="PF01144">
    <property type="entry name" value="CoA_trans"/>
    <property type="match status" value="1"/>
</dbReference>
<dbReference type="SUPFAM" id="SSF100950">
    <property type="entry name" value="NagB/RpiA/CoA transferase-like"/>
    <property type="match status" value="1"/>
</dbReference>
<dbReference type="PANTHER" id="PTHR13707:SF60">
    <property type="entry name" value="ACETATE COA-TRANSFERASE SUBUNIT ALPHA"/>
    <property type="match status" value="1"/>
</dbReference>
<dbReference type="OrthoDB" id="9777193at2"/>
<dbReference type="PROSITE" id="PS01273">
    <property type="entry name" value="COA_TRANSF_1"/>
    <property type="match status" value="1"/>
</dbReference>
<evidence type="ECO:0000256" key="1">
    <source>
        <dbReference type="ARBA" id="ARBA00005612"/>
    </source>
</evidence>
<evidence type="ECO:0000313" key="3">
    <source>
        <dbReference type="EMBL" id="QDI90342.1"/>
    </source>
</evidence>
<dbReference type="EMBL" id="CP035485">
    <property type="protein sequence ID" value="QDI90342.1"/>
    <property type="molecule type" value="Genomic_DNA"/>
</dbReference>
<dbReference type="GO" id="GO:0008410">
    <property type="term" value="F:CoA-transferase activity"/>
    <property type="evidence" value="ECO:0007669"/>
    <property type="project" value="InterPro"/>
</dbReference>
<dbReference type="Proteomes" id="UP000319756">
    <property type="component" value="Chromosome"/>
</dbReference>
<dbReference type="AlphaFoldDB" id="A0A514LER5"/>
<dbReference type="PANTHER" id="PTHR13707">
    <property type="entry name" value="KETOACID-COENZYME A TRANSFERASE"/>
    <property type="match status" value="1"/>
</dbReference>
<dbReference type="InterPro" id="IPR012792">
    <property type="entry name" value="3-oxoacid_CoA-transf_A"/>
</dbReference>
<dbReference type="RefSeq" id="WP_142087364.1">
    <property type="nucleotide sequence ID" value="NZ_CP035485.1"/>
</dbReference>
<dbReference type="SMART" id="SM00882">
    <property type="entry name" value="CoA_trans"/>
    <property type="match status" value="1"/>
</dbReference>
<dbReference type="Gene3D" id="3.40.1080.10">
    <property type="entry name" value="Glutaconate Coenzyme A-transferase"/>
    <property type="match status" value="1"/>
</dbReference>
<dbReference type="InterPro" id="IPR037171">
    <property type="entry name" value="NagB/RpiA_transferase-like"/>
</dbReference>
<keyword evidence="4" id="KW-1185">Reference proteome</keyword>
<dbReference type="InterPro" id="IPR004165">
    <property type="entry name" value="CoA_trans_fam_I"/>
</dbReference>